<dbReference type="SUPFAM" id="SSF89796">
    <property type="entry name" value="CoA-transferase family III (CaiB/BaiF)"/>
    <property type="match status" value="1"/>
</dbReference>
<dbReference type="AlphaFoldDB" id="A0A1C4GYZ4"/>
<name>A0A1C4GYZ4_9GAMM</name>
<sequence length="372" mass="40802">MDAALNDLKVLDFSTLLPGPFATLYFADLGADVIHVESPLRPDLIRLFPPYANGQATSHSYLNRNKQSIALDLKDAENIELIKSKISEFDIVVEQFRPGVMKRLGLDYQTLAEINPRLIYCSITGYGQTGVYKNKAGHDINYLALSGIAGQSGRKQSGPPPMGIQIADVAGGSLHAIIAILTAVIERLHSGKGQYIDISMTDCSAVLNSMAAAATLAGKKPQYREEGLLNGGAFYDYYQTQDARYLSIGSLEPQFMSGLASILDLPLLLQLGNSFNQADQHLLKQAIQEKISTKTFAEWSAIFADQDVCVEPVLDLEEAFNSELAKERRWTVEVPLSVGSDQTETQLACPIKFSRSKTKYQYIGQKLGAGEW</sequence>
<dbReference type="InterPro" id="IPR050509">
    <property type="entry name" value="CoA-transferase_III"/>
</dbReference>
<protein>
    <submittedName>
        <fullName evidence="1">Crotonobetainyl-CoA:carnitine CoA-transferase CaiB</fullName>
    </submittedName>
</protein>
<dbReference type="Pfam" id="PF02515">
    <property type="entry name" value="CoA_transf_3"/>
    <property type="match status" value="1"/>
</dbReference>
<evidence type="ECO:0000313" key="1">
    <source>
        <dbReference type="EMBL" id="SCC73131.1"/>
    </source>
</evidence>
<keyword evidence="1" id="KW-0808">Transferase</keyword>
<reference evidence="1 2" key="1">
    <citation type="submission" date="2016-08" db="EMBL/GenBank/DDBJ databases">
        <authorList>
            <person name="Seilhamer J.J."/>
        </authorList>
    </citation>
    <scope>NUCLEOTIDE SEQUENCE [LARGE SCALE GENOMIC DNA]</scope>
    <source>
        <strain evidence="1 2">ANC 4874</strain>
    </source>
</reference>
<accession>A0A1C4GYZ4</accession>
<gene>
    <name evidence="1" type="ORF">GA0116959_11575</name>
</gene>
<dbReference type="Gene3D" id="3.30.1540.10">
    <property type="entry name" value="formyl-coa transferase, domain 3"/>
    <property type="match status" value="1"/>
</dbReference>
<dbReference type="GO" id="GO:0016740">
    <property type="term" value="F:transferase activity"/>
    <property type="evidence" value="ECO:0007669"/>
    <property type="project" value="UniProtKB-KW"/>
</dbReference>
<organism evidence="1 2">
    <name type="scientific">Acinetobacter albensis</name>
    <dbReference type="NCBI Taxonomy" id="1673609"/>
    <lineage>
        <taxon>Bacteria</taxon>
        <taxon>Pseudomonadati</taxon>
        <taxon>Pseudomonadota</taxon>
        <taxon>Gammaproteobacteria</taxon>
        <taxon>Moraxellales</taxon>
        <taxon>Moraxellaceae</taxon>
        <taxon>Acinetobacter</taxon>
    </lineage>
</organism>
<dbReference type="InterPro" id="IPR023606">
    <property type="entry name" value="CoA-Trfase_III_dom_1_sf"/>
</dbReference>
<dbReference type="Proteomes" id="UP000243661">
    <property type="component" value="Unassembled WGS sequence"/>
</dbReference>
<dbReference type="PANTHER" id="PTHR48228">
    <property type="entry name" value="SUCCINYL-COA--D-CITRAMALATE COA-TRANSFERASE"/>
    <property type="match status" value="1"/>
</dbReference>
<proteinExistence type="predicted"/>
<dbReference type="RefSeq" id="WP_092720975.1">
    <property type="nucleotide sequence ID" value="NZ_FMBK01000015.1"/>
</dbReference>
<dbReference type="OrthoDB" id="9058532at2"/>
<dbReference type="PANTHER" id="PTHR48228:SF5">
    <property type="entry name" value="ALPHA-METHYLACYL-COA RACEMASE"/>
    <property type="match status" value="1"/>
</dbReference>
<dbReference type="InterPro" id="IPR003673">
    <property type="entry name" value="CoA-Trfase_fam_III"/>
</dbReference>
<dbReference type="Gene3D" id="3.40.50.10540">
    <property type="entry name" value="Crotonobetainyl-coa:carnitine coa-transferase, domain 1"/>
    <property type="match status" value="1"/>
</dbReference>
<dbReference type="EMBL" id="FMBK01000015">
    <property type="protein sequence ID" value="SCC73131.1"/>
    <property type="molecule type" value="Genomic_DNA"/>
</dbReference>
<dbReference type="InterPro" id="IPR044855">
    <property type="entry name" value="CoA-Trfase_III_dom3_sf"/>
</dbReference>
<evidence type="ECO:0000313" key="2">
    <source>
        <dbReference type="Proteomes" id="UP000243661"/>
    </source>
</evidence>